<gene>
    <name evidence="1" type="ORF">EDC64_102410</name>
</gene>
<comment type="caution">
    <text evidence="1">The sequence shown here is derived from an EMBL/GenBank/DDBJ whole genome shotgun (WGS) entry which is preliminary data.</text>
</comment>
<protein>
    <submittedName>
        <fullName evidence="1">Cyclopropane-fatty-acyl-phospholipid synthase</fullName>
    </submittedName>
</protein>
<reference evidence="1 2" key="1">
    <citation type="submission" date="2019-03" db="EMBL/GenBank/DDBJ databases">
        <title>Genomic Encyclopedia of Type Strains, Phase IV (KMG-IV): sequencing the most valuable type-strain genomes for metagenomic binning, comparative biology and taxonomic classification.</title>
        <authorList>
            <person name="Goeker M."/>
        </authorList>
    </citation>
    <scope>NUCLEOTIDE SEQUENCE [LARGE SCALE GENOMIC DNA]</scope>
    <source>
        <strain evidence="1 2">DSM 9035</strain>
    </source>
</reference>
<name>A0A4R3M3V3_9HYPH</name>
<dbReference type="CDD" id="cd02440">
    <property type="entry name" value="AdoMet_MTases"/>
    <property type="match status" value="1"/>
</dbReference>
<dbReference type="SUPFAM" id="SSF53335">
    <property type="entry name" value="S-adenosyl-L-methionine-dependent methyltransferases"/>
    <property type="match status" value="1"/>
</dbReference>
<dbReference type="Proteomes" id="UP000294664">
    <property type="component" value="Unassembled WGS sequence"/>
</dbReference>
<dbReference type="RefSeq" id="WP_132030392.1">
    <property type="nucleotide sequence ID" value="NZ_SMAI01000002.1"/>
</dbReference>
<dbReference type="PANTHER" id="PTHR43832:SF1">
    <property type="entry name" value="S-ADENOSYL-L-METHIONINE-DEPENDENT METHYLTRANSFERASES SUPERFAMILY PROTEIN"/>
    <property type="match status" value="1"/>
</dbReference>
<dbReference type="PANTHER" id="PTHR43832">
    <property type="match status" value="1"/>
</dbReference>
<dbReference type="InterPro" id="IPR029063">
    <property type="entry name" value="SAM-dependent_MTases_sf"/>
</dbReference>
<evidence type="ECO:0000313" key="2">
    <source>
        <dbReference type="Proteomes" id="UP000294664"/>
    </source>
</evidence>
<accession>A0A4R3M3V3</accession>
<keyword evidence="2" id="KW-1185">Reference proteome</keyword>
<dbReference type="Pfam" id="PF02353">
    <property type="entry name" value="CMAS"/>
    <property type="match status" value="1"/>
</dbReference>
<sequence length="355" mass="40181">MTLIATANRMVERIPIPDAVTRFGIDVMVGRTRRRLARLPDRVEGEFARAMADYPVAVHTADANAQHYELPADFFGLVLGPHRKYSCCLYPEGTETLAEAEARALAETAAHAGLADGQHILELGCGWGSLTLFIAERFPASRIVAVSNSASQRRHILAAAAARGLGNIEVVTADMNDFSTGLRFDRVVSVEMFEHMSNWPALLARIRTWLTPEGRLFVHVFTHRRSPYRFDHGRRDDWIARYFFTGGIMPSAGLIRNFSDQFEVEADWCWDGGNYARTAEHWLENFDANRDRIDPIFARIYGPDAALWGRRWRLFFLATAGLFGHDRGREWAVHHYRLRPSREPVLSDRGAPRSG</sequence>
<dbReference type="AlphaFoldDB" id="A0A4R3M3V3"/>
<dbReference type="EMBL" id="SMAI01000002">
    <property type="protein sequence ID" value="TCT06929.1"/>
    <property type="molecule type" value="Genomic_DNA"/>
</dbReference>
<evidence type="ECO:0000313" key="1">
    <source>
        <dbReference type="EMBL" id="TCT06929.1"/>
    </source>
</evidence>
<organism evidence="1 2">
    <name type="scientific">Aquabacter spiritensis</name>
    <dbReference type="NCBI Taxonomy" id="933073"/>
    <lineage>
        <taxon>Bacteria</taxon>
        <taxon>Pseudomonadati</taxon>
        <taxon>Pseudomonadota</taxon>
        <taxon>Alphaproteobacteria</taxon>
        <taxon>Hyphomicrobiales</taxon>
        <taxon>Xanthobacteraceae</taxon>
        <taxon>Aquabacter</taxon>
    </lineage>
</organism>
<proteinExistence type="predicted"/>
<dbReference type="OrthoDB" id="9782855at2"/>
<dbReference type="Gene3D" id="3.40.50.150">
    <property type="entry name" value="Vaccinia Virus protein VP39"/>
    <property type="match status" value="1"/>
</dbReference>